<name>A0A2U8E4M0_9BACT</name>
<dbReference type="Proteomes" id="UP000244896">
    <property type="component" value="Chromosome"/>
</dbReference>
<organism evidence="1 2">
    <name type="scientific">Ereboglobus luteus</name>
    <dbReference type="NCBI Taxonomy" id="1796921"/>
    <lineage>
        <taxon>Bacteria</taxon>
        <taxon>Pseudomonadati</taxon>
        <taxon>Verrucomicrobiota</taxon>
        <taxon>Opitutia</taxon>
        <taxon>Opitutales</taxon>
        <taxon>Opitutaceae</taxon>
        <taxon>Ereboglobus</taxon>
    </lineage>
</organism>
<protein>
    <submittedName>
        <fullName evidence="1">Uncharacterized protein</fullName>
    </submittedName>
</protein>
<sequence>MASRQSFVFKLNAITASGIADEWEADIEGILSRLRVGLTDVGRGRAGDNAAFTKNAPRTWDASKLNNYHARHFAFPLQKIAPRVKNVF</sequence>
<dbReference type="AlphaFoldDB" id="A0A2U8E4M0"/>
<keyword evidence="2" id="KW-1185">Reference proteome</keyword>
<evidence type="ECO:0000313" key="2">
    <source>
        <dbReference type="Proteomes" id="UP000244896"/>
    </source>
</evidence>
<gene>
    <name evidence="1" type="ORF">CKA38_11970</name>
</gene>
<proteinExistence type="predicted"/>
<dbReference type="KEGG" id="elut:CKA38_11970"/>
<accession>A0A2U8E4M0</accession>
<reference evidence="1 2" key="1">
    <citation type="journal article" date="2018" name="Syst. Appl. Microbiol.">
        <title>Ereboglobus luteus gen. nov. sp. nov. from cockroach guts, and new insights into the oxygen relationship of the genera Opitutus and Didymococcus (Verrucomicrobia: Opitutaceae).</title>
        <authorList>
            <person name="Tegtmeier D."/>
            <person name="Belitz A."/>
            <person name="Radek R."/>
            <person name="Heimerl T."/>
            <person name="Brune A."/>
        </authorList>
    </citation>
    <scope>NUCLEOTIDE SEQUENCE [LARGE SCALE GENOMIC DNA]</scope>
    <source>
        <strain evidence="1 2">Ho45</strain>
    </source>
</reference>
<evidence type="ECO:0000313" key="1">
    <source>
        <dbReference type="EMBL" id="AWI09869.1"/>
    </source>
</evidence>
<dbReference type="EMBL" id="CP023004">
    <property type="protein sequence ID" value="AWI09869.1"/>
    <property type="molecule type" value="Genomic_DNA"/>
</dbReference>